<dbReference type="PANTHER" id="PTHR43191:SF2">
    <property type="entry name" value="RRNA METHYLTRANSFERASE 3, MITOCHONDRIAL"/>
    <property type="match status" value="1"/>
</dbReference>
<dbReference type="Proteomes" id="UP001597079">
    <property type="component" value="Unassembled WGS sequence"/>
</dbReference>
<evidence type="ECO:0000256" key="1">
    <source>
        <dbReference type="ARBA" id="ARBA00022603"/>
    </source>
</evidence>
<name>A0ABW4JHV2_9BACL</name>
<dbReference type="Gene3D" id="3.40.1280.10">
    <property type="match status" value="1"/>
</dbReference>
<dbReference type="GO" id="GO:0008168">
    <property type="term" value="F:methyltransferase activity"/>
    <property type="evidence" value="ECO:0007669"/>
    <property type="project" value="UniProtKB-KW"/>
</dbReference>
<gene>
    <name evidence="4" type="ORF">ACFSB2_14605</name>
</gene>
<dbReference type="CDD" id="cd18082">
    <property type="entry name" value="SpoU-like_family"/>
    <property type="match status" value="1"/>
</dbReference>
<dbReference type="EMBL" id="JBHUCX010000035">
    <property type="protein sequence ID" value="MFD1675932.1"/>
    <property type="molecule type" value="Genomic_DNA"/>
</dbReference>
<reference evidence="5" key="1">
    <citation type="journal article" date="2019" name="Int. J. Syst. Evol. Microbiol.">
        <title>The Global Catalogue of Microorganisms (GCM) 10K type strain sequencing project: providing services to taxonomists for standard genome sequencing and annotation.</title>
        <authorList>
            <consortium name="The Broad Institute Genomics Platform"/>
            <consortium name="The Broad Institute Genome Sequencing Center for Infectious Disease"/>
            <person name="Wu L."/>
            <person name="Ma J."/>
        </authorList>
    </citation>
    <scope>NUCLEOTIDE SEQUENCE [LARGE SCALE GENOMIC DNA]</scope>
    <source>
        <strain evidence="5">CGMCC 1.12286</strain>
    </source>
</reference>
<comment type="caution">
    <text evidence="4">The sequence shown here is derived from an EMBL/GenBank/DDBJ whole genome shotgun (WGS) entry which is preliminary data.</text>
</comment>
<keyword evidence="2" id="KW-0808">Transferase</keyword>
<dbReference type="InterPro" id="IPR029028">
    <property type="entry name" value="Alpha/beta_knot_MTases"/>
</dbReference>
<protein>
    <submittedName>
        <fullName evidence="4">TrmH family RNA methyltransferase</fullName>
    </submittedName>
</protein>
<evidence type="ECO:0000313" key="5">
    <source>
        <dbReference type="Proteomes" id="UP001597079"/>
    </source>
</evidence>
<dbReference type="Pfam" id="PF00588">
    <property type="entry name" value="SpoU_methylase"/>
    <property type="match status" value="1"/>
</dbReference>
<proteinExistence type="predicted"/>
<evidence type="ECO:0000313" key="4">
    <source>
        <dbReference type="EMBL" id="MFD1675932.1"/>
    </source>
</evidence>
<dbReference type="InterPro" id="IPR051259">
    <property type="entry name" value="rRNA_Methyltransferase"/>
</dbReference>
<dbReference type="GO" id="GO:0032259">
    <property type="term" value="P:methylation"/>
    <property type="evidence" value="ECO:0007669"/>
    <property type="project" value="UniProtKB-KW"/>
</dbReference>
<evidence type="ECO:0000259" key="3">
    <source>
        <dbReference type="Pfam" id="PF00588"/>
    </source>
</evidence>
<feature type="domain" description="tRNA/rRNA methyltransferase SpoU type" evidence="3">
    <location>
        <begin position="65"/>
        <end position="204"/>
    </location>
</feature>
<keyword evidence="5" id="KW-1185">Reference proteome</keyword>
<sequence>MMYIIISSRITPGVGEEKLYEKCAMGGIDIYINDQWIERLSPREGCHAIGVFRKYSKSVDHDANHIVLVNPSNMGNLGTILRTALGFGIIDVAIIRPAVDIFDPRVVRASMGAIFRMRCAYFDDIDTYLSEFGNRRIYAFMVNGRHSLSAIYNHHPHGPFSLIFGNEATGLSEEYHNLSESVYIPHDESIDSLNLAIAVGIACYTFST</sequence>
<accession>A0ABW4JHV2</accession>
<dbReference type="InterPro" id="IPR029026">
    <property type="entry name" value="tRNA_m1G_MTases_N"/>
</dbReference>
<dbReference type="SUPFAM" id="SSF75217">
    <property type="entry name" value="alpha/beta knot"/>
    <property type="match status" value="1"/>
</dbReference>
<evidence type="ECO:0000256" key="2">
    <source>
        <dbReference type="ARBA" id="ARBA00022679"/>
    </source>
</evidence>
<keyword evidence="1 4" id="KW-0489">Methyltransferase</keyword>
<dbReference type="InterPro" id="IPR001537">
    <property type="entry name" value="SpoU_MeTrfase"/>
</dbReference>
<dbReference type="PANTHER" id="PTHR43191">
    <property type="entry name" value="RRNA METHYLTRANSFERASE 3"/>
    <property type="match status" value="1"/>
</dbReference>
<dbReference type="RefSeq" id="WP_377943843.1">
    <property type="nucleotide sequence ID" value="NZ_JBHUCX010000035.1"/>
</dbReference>
<organism evidence="4 5">
    <name type="scientific">Alicyclobacillus fodiniaquatilis</name>
    <dbReference type="NCBI Taxonomy" id="1661150"/>
    <lineage>
        <taxon>Bacteria</taxon>
        <taxon>Bacillati</taxon>
        <taxon>Bacillota</taxon>
        <taxon>Bacilli</taxon>
        <taxon>Bacillales</taxon>
        <taxon>Alicyclobacillaceae</taxon>
        <taxon>Alicyclobacillus</taxon>
    </lineage>
</organism>